<dbReference type="NCBIfam" id="NF033819">
    <property type="entry name" value="IS66_TnpB"/>
    <property type="match status" value="1"/>
</dbReference>
<sequence length="124" mass="14139">MFFPEGRIRVFLYGQAADMRQSYDGLYALARQGFEVDVLAGHMFVFINRRQTQMKVLYFDRSGWCLWCKRLESGKFSRKGVQGGSGEIDCTALKRNRSLSGVIAYVTKPCNGERNGFSAKCCFH</sequence>
<keyword evidence="2" id="KW-1185">Reference proteome</keyword>
<dbReference type="PANTHER" id="PTHR36455">
    <property type="match status" value="1"/>
</dbReference>
<proteinExistence type="predicted"/>
<protein>
    <submittedName>
        <fullName evidence="1">IS66 family insertion sequence element accessory protein TnpB</fullName>
    </submittedName>
</protein>
<dbReference type="PANTHER" id="PTHR36455:SF1">
    <property type="entry name" value="BLR8292 PROTEIN"/>
    <property type="match status" value="1"/>
</dbReference>
<name>A0ABU3KS76_9BURK</name>
<dbReference type="InterPro" id="IPR008878">
    <property type="entry name" value="Transposase_IS66_Orf2"/>
</dbReference>
<accession>A0ABU3KS76</accession>
<reference evidence="1 2" key="1">
    <citation type="submission" date="2023-08" db="EMBL/GenBank/DDBJ databases">
        <title>Rhodoferax potami sp. nov. and Rhodoferax mekongensis sp. nov., isolated from the Mekong River in Thailand.</title>
        <authorList>
            <person name="Kitikhun S."/>
            <person name="Charoenyingcharoen P."/>
            <person name="Siriarchawattana P."/>
            <person name="Likhitrattanapisal S."/>
            <person name="Nilsakha T."/>
            <person name="Chanpet A."/>
            <person name="Rattanawaree P."/>
            <person name="Ingsriswang S."/>
        </authorList>
    </citation>
    <scope>NUCLEOTIDE SEQUENCE [LARGE SCALE GENOMIC DNA]</scope>
    <source>
        <strain evidence="1 2">TBRC 17660</strain>
    </source>
</reference>
<dbReference type="Pfam" id="PF05717">
    <property type="entry name" value="TnpB_IS66"/>
    <property type="match status" value="1"/>
</dbReference>
<evidence type="ECO:0000313" key="2">
    <source>
        <dbReference type="Proteomes" id="UP001321700"/>
    </source>
</evidence>
<dbReference type="Proteomes" id="UP001321700">
    <property type="component" value="Unassembled WGS sequence"/>
</dbReference>
<dbReference type="EMBL" id="JAVBIK010000003">
    <property type="protein sequence ID" value="MDT7520661.1"/>
    <property type="molecule type" value="Genomic_DNA"/>
</dbReference>
<dbReference type="RefSeq" id="WP_313876354.1">
    <property type="nucleotide sequence ID" value="NZ_JAVBIK010000003.1"/>
</dbReference>
<gene>
    <name evidence="1" type="primary">tnpB</name>
    <name evidence="1" type="ORF">RAE19_18545</name>
</gene>
<organism evidence="1 2">
    <name type="scientific">Rhodoferax potami</name>
    <dbReference type="NCBI Taxonomy" id="3068338"/>
    <lineage>
        <taxon>Bacteria</taxon>
        <taxon>Pseudomonadati</taxon>
        <taxon>Pseudomonadota</taxon>
        <taxon>Betaproteobacteria</taxon>
        <taxon>Burkholderiales</taxon>
        <taxon>Comamonadaceae</taxon>
        <taxon>Rhodoferax</taxon>
    </lineage>
</organism>
<evidence type="ECO:0000313" key="1">
    <source>
        <dbReference type="EMBL" id="MDT7520661.1"/>
    </source>
</evidence>
<comment type="caution">
    <text evidence="1">The sequence shown here is derived from an EMBL/GenBank/DDBJ whole genome shotgun (WGS) entry which is preliminary data.</text>
</comment>